<dbReference type="Proteomes" id="UP000199355">
    <property type="component" value="Unassembled WGS sequence"/>
</dbReference>
<evidence type="ECO:0000313" key="2">
    <source>
        <dbReference type="Proteomes" id="UP000199355"/>
    </source>
</evidence>
<reference evidence="2" key="1">
    <citation type="submission" date="2016-10" db="EMBL/GenBank/DDBJ databases">
        <authorList>
            <person name="Varghese N."/>
            <person name="Submissions S."/>
        </authorList>
    </citation>
    <scope>NUCLEOTIDE SEQUENCE [LARGE SCALE GENOMIC DNA]</scope>
    <source>
        <strain evidence="2">KHC7</strain>
    </source>
</reference>
<proteinExistence type="predicted"/>
<name>A0A1G7ID71_9BACT</name>
<accession>A0A1G7ID71</accession>
<dbReference type="EMBL" id="FNBX01000001">
    <property type="protein sequence ID" value="SDF10299.1"/>
    <property type="molecule type" value="Genomic_DNA"/>
</dbReference>
<evidence type="ECO:0000313" key="1">
    <source>
        <dbReference type="EMBL" id="SDF10299.1"/>
    </source>
</evidence>
<dbReference type="RefSeq" id="WP_092152489.1">
    <property type="nucleotide sequence ID" value="NZ_FNBX01000001.1"/>
</dbReference>
<gene>
    <name evidence="1" type="ORF">SAMN05192586_101235</name>
</gene>
<organism evidence="1 2">
    <name type="scientific">Desulfovibrio legallii</name>
    <dbReference type="NCBI Taxonomy" id="571438"/>
    <lineage>
        <taxon>Bacteria</taxon>
        <taxon>Pseudomonadati</taxon>
        <taxon>Thermodesulfobacteriota</taxon>
        <taxon>Desulfovibrionia</taxon>
        <taxon>Desulfovibrionales</taxon>
        <taxon>Desulfovibrionaceae</taxon>
        <taxon>Desulfovibrio</taxon>
    </lineage>
</organism>
<dbReference type="STRING" id="571438.SAMN05192586_101235"/>
<keyword evidence="2" id="KW-1185">Reference proteome</keyword>
<dbReference type="OrthoDB" id="5456715at2"/>
<sequence>MFGNIPATVFRDGTPQRLTPEEEALKREIYEKMQPRRRKFVDRIGYDNWDPFQKPNDPLDLRTDVTRRTTQQLVSEFLRYASSKGTVGKDYAKGATECALGVINKDDKYLGIFEFCLWYHDLLQKEGHRL</sequence>
<dbReference type="AlphaFoldDB" id="A0A1G7ID71"/>
<protein>
    <submittedName>
        <fullName evidence="1">Uncharacterized protein</fullName>
    </submittedName>
</protein>